<gene>
    <name evidence="2" type="ORF">EsVE80_23500</name>
</gene>
<accession>A0A679ITC2</accession>
<evidence type="ECO:0000256" key="1">
    <source>
        <dbReference type="SAM" id="Coils"/>
    </source>
</evidence>
<protein>
    <recommendedName>
        <fullName evidence="4">Restriction endonuclease</fullName>
    </recommendedName>
</protein>
<organism evidence="2 3">
    <name type="scientific">Enterococcus saigonensis</name>
    <dbReference type="NCBI Taxonomy" id="1805431"/>
    <lineage>
        <taxon>Bacteria</taxon>
        <taxon>Bacillati</taxon>
        <taxon>Bacillota</taxon>
        <taxon>Bacilli</taxon>
        <taxon>Lactobacillales</taxon>
        <taxon>Enterococcaceae</taxon>
        <taxon>Enterococcus</taxon>
    </lineage>
</organism>
<dbReference type="KEGG" id="esg:EsVE80_23500"/>
<dbReference type="GeneID" id="79786799"/>
<evidence type="ECO:0000313" key="2">
    <source>
        <dbReference type="EMBL" id="BCA86827.1"/>
    </source>
</evidence>
<evidence type="ECO:0000313" key="3">
    <source>
        <dbReference type="Proteomes" id="UP000502998"/>
    </source>
</evidence>
<keyword evidence="1" id="KW-0175">Coiled coil</keyword>
<dbReference type="REBASE" id="391635">
    <property type="entry name" value="EsaVE80ORF23500P"/>
</dbReference>
<feature type="coiled-coil region" evidence="1">
    <location>
        <begin position="125"/>
        <end position="152"/>
    </location>
</feature>
<dbReference type="EMBL" id="AP022822">
    <property type="protein sequence ID" value="BCA86827.1"/>
    <property type="molecule type" value="Genomic_DNA"/>
</dbReference>
<sequence length="333" mass="38372">MTKSINVIQSKNKKIMVHKVDISHVRLVELSKLADQAKPFYDWIERRAKNVMKNSLMLEDNIMVMDKKQLSQLIEDCYFDDPEKVPLLFDGVGRNYPHNKACFYFFAWIIRDAPQQRLAPLISRMKKQDKDLKKIQAEIDALAALFIEYRQNAKYFKWESIREVVIDRLEGSRRSISGHVLEANIRAALATAFQNFYSINIDYGIYDKVEIKNKQISVGSDTIDVSADLIKDDKIKNLFIPVKSRETEGGGHSHLFSRDIITAVQNIKSNVPDAHIAVVIVATNWANSEIESILKDIDIVFHFDMNPNELTILDDDSQRQINIYIEKVLKGEI</sequence>
<evidence type="ECO:0008006" key="4">
    <source>
        <dbReference type="Google" id="ProtNLM"/>
    </source>
</evidence>
<keyword evidence="3" id="KW-1185">Reference proteome</keyword>
<dbReference type="Proteomes" id="UP000502998">
    <property type="component" value="Chromosome"/>
</dbReference>
<reference evidence="2 3" key="1">
    <citation type="submission" date="2020-02" db="EMBL/GenBank/DDBJ databases">
        <title>Characterization of vanA genotype vancomycin-resistant Enterococcus saigonensis VE80.</title>
        <authorList>
            <person name="Harada T."/>
            <person name="Motooka D."/>
            <person name="Nakamura S."/>
            <person name="Yamamoto Y."/>
            <person name="Kawahara R."/>
            <person name="Kawatsu K."/>
        </authorList>
    </citation>
    <scope>NUCLEOTIDE SEQUENCE [LARGE SCALE GENOMIC DNA]</scope>
    <source>
        <strain evidence="2 3">VE80</strain>
    </source>
</reference>
<dbReference type="RefSeq" id="WP_179957297.1">
    <property type="nucleotide sequence ID" value="NZ_AP022822.1"/>
</dbReference>
<proteinExistence type="predicted"/>
<dbReference type="AlphaFoldDB" id="A0A679ITC2"/>
<name>A0A679ITC2_9ENTE</name>